<dbReference type="STRING" id="340021.TM5383_00410"/>
<dbReference type="RefSeq" id="WP_058317377.1">
    <property type="nucleotide sequence ID" value="NZ_CYSF01000002.1"/>
</dbReference>
<feature type="domain" description="Ysc84 actin-binding" evidence="1">
    <location>
        <begin position="98"/>
        <end position="180"/>
    </location>
</feature>
<proteinExistence type="predicted"/>
<dbReference type="Pfam" id="PF04366">
    <property type="entry name" value="Ysc84"/>
    <property type="match status" value="1"/>
</dbReference>
<evidence type="ECO:0000313" key="3">
    <source>
        <dbReference type="Proteomes" id="UP000051681"/>
    </source>
</evidence>
<dbReference type="Proteomes" id="UP000051681">
    <property type="component" value="Unassembled WGS sequence"/>
</dbReference>
<accession>A0A0P1H8R1</accession>
<dbReference type="AlphaFoldDB" id="A0A0P1H8R1"/>
<evidence type="ECO:0000313" key="2">
    <source>
        <dbReference type="EMBL" id="CUH83225.1"/>
    </source>
</evidence>
<dbReference type="InterPro" id="IPR007461">
    <property type="entry name" value="Ysc84_actin-binding"/>
</dbReference>
<sequence>MTNFTRRGFSLALAGAGLTAACSNGVGANGAPKIDARVDKTLNYLYSRYPNTRDLAEKSNGQLVMPLITEAGFGIGGGYGRGALRVDGVTVDYYSATKGSFGLQIGAQQFAHVLFFMTEQSLMRFRHSSGWAAGADVEYALNDQGGNLRADTTTATSPVVALIFGQAGLMAGATLEGVKYTRIIP</sequence>
<reference evidence="2 3" key="1">
    <citation type="submission" date="2015-09" db="EMBL/GenBank/DDBJ databases">
        <authorList>
            <consortium name="Swine Surveillance"/>
        </authorList>
    </citation>
    <scope>NUCLEOTIDE SEQUENCE [LARGE SCALE GENOMIC DNA]</scope>
    <source>
        <strain evidence="2 3">CECT 8383</strain>
    </source>
</reference>
<dbReference type="OrthoDB" id="7847492at2"/>
<keyword evidence="3" id="KW-1185">Reference proteome</keyword>
<gene>
    <name evidence="2" type="ORF">TM5383_00410</name>
</gene>
<dbReference type="PROSITE" id="PS51257">
    <property type="entry name" value="PROKAR_LIPOPROTEIN"/>
    <property type="match status" value="1"/>
</dbReference>
<evidence type="ECO:0000259" key="1">
    <source>
        <dbReference type="Pfam" id="PF04366"/>
    </source>
</evidence>
<name>A0A0P1H8R1_9RHOB</name>
<organism evidence="2 3">
    <name type="scientific">Thalassovita mediterranea</name>
    <dbReference type="NCBI Taxonomy" id="340021"/>
    <lineage>
        <taxon>Bacteria</taxon>
        <taxon>Pseudomonadati</taxon>
        <taxon>Pseudomonadota</taxon>
        <taxon>Alphaproteobacteria</taxon>
        <taxon>Rhodobacterales</taxon>
        <taxon>Roseobacteraceae</taxon>
        <taxon>Thalassovita</taxon>
    </lineage>
</organism>
<protein>
    <recommendedName>
        <fullName evidence="1">Ysc84 actin-binding domain-containing protein</fullName>
    </recommendedName>
</protein>
<dbReference type="EMBL" id="CYSF01000002">
    <property type="protein sequence ID" value="CUH83225.1"/>
    <property type="molecule type" value="Genomic_DNA"/>
</dbReference>